<keyword evidence="4" id="KW-1185">Reference proteome</keyword>
<dbReference type="EMBL" id="FPIZ01000015">
    <property type="protein sequence ID" value="SFW76691.1"/>
    <property type="molecule type" value="Genomic_DNA"/>
</dbReference>
<reference evidence="1 3" key="1">
    <citation type="submission" date="2016-11" db="EMBL/GenBank/DDBJ databases">
        <authorList>
            <person name="Jaros S."/>
            <person name="Januszkiewicz K."/>
            <person name="Wedrychowicz H."/>
        </authorList>
    </citation>
    <scope>NUCLEOTIDE SEQUENCE [LARGE SCALE GENOMIC DNA]</scope>
    <source>
        <strain evidence="1 3">DSM 784</strain>
    </source>
</reference>
<evidence type="ECO:0000313" key="4">
    <source>
        <dbReference type="Proteomes" id="UP001326715"/>
    </source>
</evidence>
<evidence type="ECO:0000313" key="2">
    <source>
        <dbReference type="EMBL" id="WQG90333.1"/>
    </source>
</evidence>
<dbReference type="EMBL" id="CP140154">
    <property type="protein sequence ID" value="WQG90333.1"/>
    <property type="molecule type" value="Genomic_DNA"/>
</dbReference>
<evidence type="ECO:0000313" key="3">
    <source>
        <dbReference type="Proteomes" id="UP000183788"/>
    </source>
</evidence>
<reference evidence="2 4" key="2">
    <citation type="submission" date="2023-11" db="EMBL/GenBank/DDBJ databases">
        <title>MicrobeMod: A computational toolkit for identifying prokaryotic methylation and restriction-modification with nanopore sequencing.</title>
        <authorList>
            <person name="Crits-Christoph A."/>
            <person name="Kang S.C."/>
            <person name="Lee H."/>
            <person name="Ostrov N."/>
        </authorList>
    </citation>
    <scope>NUCLEOTIDE SEQUENCE [LARGE SCALE GENOMIC DNA]</scope>
    <source>
        <strain evidence="2 4">ATCC 23090</strain>
    </source>
</reference>
<dbReference type="RefSeq" id="WP_072363384.1">
    <property type="nucleotide sequence ID" value="NZ_CBHWAX010000152.1"/>
</dbReference>
<dbReference type="AlphaFoldDB" id="A0A1K1RWZ3"/>
<accession>A0A1K1RWZ3</accession>
<dbReference type="Proteomes" id="UP000183788">
    <property type="component" value="Unassembled WGS sequence"/>
</dbReference>
<dbReference type="Proteomes" id="UP001326715">
    <property type="component" value="Chromosome"/>
</dbReference>
<gene>
    <name evidence="1" type="ORF">SAMN05661012_04397</name>
    <name evidence="2" type="ORF">SR876_02405</name>
</gene>
<organism evidence="1 3">
    <name type="scientific">Chitinophaga sancti</name>
    <dbReference type="NCBI Taxonomy" id="1004"/>
    <lineage>
        <taxon>Bacteria</taxon>
        <taxon>Pseudomonadati</taxon>
        <taxon>Bacteroidota</taxon>
        <taxon>Chitinophagia</taxon>
        <taxon>Chitinophagales</taxon>
        <taxon>Chitinophagaceae</taxon>
        <taxon>Chitinophaga</taxon>
    </lineage>
</organism>
<protein>
    <submittedName>
        <fullName evidence="1">Uncharacterized protein</fullName>
    </submittedName>
</protein>
<dbReference type="OrthoDB" id="679156at2"/>
<name>A0A1K1RWZ3_9BACT</name>
<proteinExistence type="predicted"/>
<sequence length="107" mass="11532">MKQIVLMMMLIGGAVVGAEAQNGHRGNGYERGYRVHAGRWEDCNKSYRGAYYDCRPGARVMVPVPAPVAVCAPAPAPVVVYAPAPPPAQEVVYVKRPRVVINANISL</sequence>
<evidence type="ECO:0000313" key="1">
    <source>
        <dbReference type="EMBL" id="SFW76691.1"/>
    </source>
</evidence>